<evidence type="ECO:0000256" key="1">
    <source>
        <dbReference type="SAM" id="SignalP"/>
    </source>
</evidence>
<feature type="chain" id="PRO_5003316033" evidence="1">
    <location>
        <begin position="27"/>
        <end position="860"/>
    </location>
</feature>
<gene>
    <name evidence="2" type="ORF">MELLADRAFT_69668</name>
</gene>
<dbReference type="EMBL" id="GL883192">
    <property type="protein sequence ID" value="EGF97933.1"/>
    <property type="molecule type" value="Genomic_DNA"/>
</dbReference>
<dbReference type="Proteomes" id="UP000001072">
    <property type="component" value="Unassembled WGS sequence"/>
</dbReference>
<keyword evidence="3" id="KW-1185">Reference proteome</keyword>
<name>F4SBP3_MELLP</name>
<protein>
    <submittedName>
        <fullName evidence="2">Uncharacterized protein</fullName>
    </submittedName>
</protein>
<feature type="signal peptide" evidence="1">
    <location>
        <begin position="1"/>
        <end position="26"/>
    </location>
</feature>
<dbReference type="RefSeq" id="XP_007418788.1">
    <property type="nucleotide sequence ID" value="XM_007418726.1"/>
</dbReference>
<dbReference type="VEuPathDB" id="FungiDB:MELLADRAFT_69668"/>
<sequence>MLAHLSLSKCLGVAVLKALFYHTSSGLEFSADILGGTNGMADLASWSDYEPFKESKPTGLFDHKLRNEARLEGEQLNQVFDHRYTCLGNDDHGPSKRDILSTHPTYCENLTRDRTELAYDDPSSLDVHLQHLDDLQNPFSGNIWEDTHWWSTPHMLSSTQTVDIFDSSVYINEYFDYLNEIHTYEDLEKNNHPGKNTCGLQQLSNPILESIMTIEGKSQFSYNQYPHTIPSQIVGQDMPGPKTICGQEEKQGKDIIETFTDVGDGTPVQINPISHRVTQEMQLGNKLLEFRQVKAQFQKNSVMEPEIHSPTISKSEKKQEKSVQMVGRTNHNTMLEGLSHLSVKTEDSVSEGKALKKELLAKKRGRGSHLSRNLIPTSICIDTSKKQKLSSIEQSCLSKTRTKHGLADYAVDLQSIGMNSVNRSSNLCYEIYNFFSDIYKQITAQTKFIPEEVEDIKRAVRNAGQVVVMTFLGILKVFEGKGCGSDEIDDLLNNGWNFIKEFYGSWKSSGYEKFGFGQAEKYVLNSAFDPDFHLRYLKLMRYAKRMPLSLAHSISLLWSKQREKSKIPQDLSKSLQKIRDASNNESQRIQGGLYDRNGIRNHSFWGPAQFLRRNLESLGDTMNSSHLVWKLASNAAQFHTPAGRNICKEMHDFFEDLIEKLQLSYNDHNGHHTSQHTSAESDVFSSATHSKNLSLIVKAVSIAEYRLTVPFIGLLRILHLNNVTVGQLHRLMNNVVNFLKDEFSKWEDLDFCPRNINKLFEYKRCTSNSQNLLGETNKMFQNLFGYSDRNGFPSQAILFLLSSWHTSVIRSNPASKNYLDFQVEEIPPWDFMDWTSYVKDILLDQDSIDGQKWMSFMNQG</sequence>
<reference evidence="3" key="1">
    <citation type="journal article" date="2011" name="Proc. Natl. Acad. Sci. U.S.A.">
        <title>Obligate biotrophy features unraveled by the genomic analysis of rust fungi.</title>
        <authorList>
            <person name="Duplessis S."/>
            <person name="Cuomo C.A."/>
            <person name="Lin Y.-C."/>
            <person name="Aerts A."/>
            <person name="Tisserant E."/>
            <person name="Veneault-Fourrey C."/>
            <person name="Joly D.L."/>
            <person name="Hacquard S."/>
            <person name="Amselem J."/>
            <person name="Cantarel B.L."/>
            <person name="Chiu R."/>
            <person name="Coutinho P.M."/>
            <person name="Feau N."/>
            <person name="Field M."/>
            <person name="Frey P."/>
            <person name="Gelhaye E."/>
            <person name="Goldberg J."/>
            <person name="Grabherr M.G."/>
            <person name="Kodira C.D."/>
            <person name="Kohler A."/>
            <person name="Kuees U."/>
            <person name="Lindquist E.A."/>
            <person name="Lucas S.M."/>
            <person name="Mago R."/>
            <person name="Mauceli E."/>
            <person name="Morin E."/>
            <person name="Murat C."/>
            <person name="Pangilinan J.L."/>
            <person name="Park R."/>
            <person name="Pearson M."/>
            <person name="Quesneville H."/>
            <person name="Rouhier N."/>
            <person name="Sakthikumar S."/>
            <person name="Salamov A.A."/>
            <person name="Schmutz J."/>
            <person name="Selles B."/>
            <person name="Shapiro H."/>
            <person name="Tanguay P."/>
            <person name="Tuskan G.A."/>
            <person name="Henrissat B."/>
            <person name="Van de Peer Y."/>
            <person name="Rouze P."/>
            <person name="Ellis J.G."/>
            <person name="Dodds P.N."/>
            <person name="Schein J.E."/>
            <person name="Zhong S."/>
            <person name="Hamelin R.C."/>
            <person name="Grigoriev I.V."/>
            <person name="Szabo L.J."/>
            <person name="Martin F."/>
        </authorList>
    </citation>
    <scope>NUCLEOTIDE SEQUENCE [LARGE SCALE GENOMIC DNA]</scope>
    <source>
        <strain evidence="3">98AG31 / pathotype 3-4-7</strain>
    </source>
</reference>
<dbReference type="InParanoid" id="F4SBP3"/>
<dbReference type="GeneID" id="18931286"/>
<dbReference type="AlphaFoldDB" id="F4SBP3"/>
<dbReference type="KEGG" id="mlr:MELLADRAFT_69668"/>
<keyword evidence="1" id="KW-0732">Signal</keyword>
<organism evidence="3">
    <name type="scientific">Melampsora larici-populina (strain 98AG31 / pathotype 3-4-7)</name>
    <name type="common">Poplar leaf rust fungus</name>
    <dbReference type="NCBI Taxonomy" id="747676"/>
    <lineage>
        <taxon>Eukaryota</taxon>
        <taxon>Fungi</taxon>
        <taxon>Dikarya</taxon>
        <taxon>Basidiomycota</taxon>
        <taxon>Pucciniomycotina</taxon>
        <taxon>Pucciniomycetes</taxon>
        <taxon>Pucciniales</taxon>
        <taxon>Melampsoraceae</taxon>
        <taxon>Melampsora</taxon>
    </lineage>
</organism>
<dbReference type="HOGENOM" id="CLU_018194_0_0_1"/>
<dbReference type="OrthoDB" id="10439422at2759"/>
<accession>F4SBP3</accession>
<proteinExistence type="predicted"/>
<evidence type="ECO:0000313" key="2">
    <source>
        <dbReference type="EMBL" id="EGF97933.1"/>
    </source>
</evidence>
<evidence type="ECO:0000313" key="3">
    <source>
        <dbReference type="Proteomes" id="UP000001072"/>
    </source>
</evidence>